<gene>
    <name evidence="2" type="ORF">F4553_003729</name>
</gene>
<dbReference type="InterPro" id="IPR002364">
    <property type="entry name" value="Quin_OxRdtase/zeta-crystal_CS"/>
</dbReference>
<dbReference type="CDD" id="cd08267">
    <property type="entry name" value="MDR1"/>
    <property type="match status" value="1"/>
</dbReference>
<reference evidence="2 3" key="1">
    <citation type="submission" date="2020-08" db="EMBL/GenBank/DDBJ databases">
        <title>Sequencing the genomes of 1000 actinobacteria strains.</title>
        <authorList>
            <person name="Klenk H.-P."/>
        </authorList>
    </citation>
    <scope>NUCLEOTIDE SEQUENCE [LARGE SCALE GENOMIC DNA]</scope>
    <source>
        <strain evidence="2 3">DSM 45362</strain>
    </source>
</reference>
<protein>
    <submittedName>
        <fullName evidence="2">NADPH:quinone reductase-like Zn-dependent oxidoreductase</fullName>
    </submittedName>
</protein>
<dbReference type="InterPro" id="IPR013154">
    <property type="entry name" value="ADH-like_N"/>
</dbReference>
<dbReference type="EMBL" id="JACHMN010000002">
    <property type="protein sequence ID" value="MBB5870350.1"/>
    <property type="molecule type" value="Genomic_DNA"/>
</dbReference>
<dbReference type="PANTHER" id="PTHR44013">
    <property type="entry name" value="ZINC-TYPE ALCOHOL DEHYDROGENASE-LIKE PROTEIN C16A3.02C"/>
    <property type="match status" value="1"/>
</dbReference>
<dbReference type="SUPFAM" id="SSF51735">
    <property type="entry name" value="NAD(P)-binding Rossmann-fold domains"/>
    <property type="match status" value="1"/>
</dbReference>
<dbReference type="InterPro" id="IPR036291">
    <property type="entry name" value="NAD(P)-bd_dom_sf"/>
</dbReference>
<dbReference type="PANTHER" id="PTHR44013:SF1">
    <property type="entry name" value="ZINC-TYPE ALCOHOL DEHYDROGENASE-LIKE PROTEIN C16A3.02C"/>
    <property type="match status" value="1"/>
</dbReference>
<comment type="caution">
    <text evidence="2">The sequence shown here is derived from an EMBL/GenBank/DDBJ whole genome shotgun (WGS) entry which is preliminary data.</text>
</comment>
<dbReference type="Proteomes" id="UP000587527">
    <property type="component" value="Unassembled WGS sequence"/>
</dbReference>
<keyword evidence="3" id="KW-1185">Reference proteome</keyword>
<proteinExistence type="predicted"/>
<dbReference type="InterPro" id="IPR052733">
    <property type="entry name" value="Chloroplast_QOR"/>
</dbReference>
<evidence type="ECO:0000313" key="3">
    <source>
        <dbReference type="Proteomes" id="UP000587527"/>
    </source>
</evidence>
<dbReference type="Gene3D" id="3.90.180.10">
    <property type="entry name" value="Medium-chain alcohol dehydrogenases, catalytic domain"/>
    <property type="match status" value="1"/>
</dbReference>
<dbReference type="PROSITE" id="PS01162">
    <property type="entry name" value="QOR_ZETA_CRYSTAL"/>
    <property type="match status" value="1"/>
</dbReference>
<dbReference type="GO" id="GO:0016491">
    <property type="term" value="F:oxidoreductase activity"/>
    <property type="evidence" value="ECO:0007669"/>
    <property type="project" value="InterPro"/>
</dbReference>
<dbReference type="SMART" id="SM00829">
    <property type="entry name" value="PKS_ER"/>
    <property type="match status" value="1"/>
</dbReference>
<accession>A0A841BUA4</accession>
<name>A0A841BUA4_9ACTN</name>
<dbReference type="GO" id="GO:0008270">
    <property type="term" value="F:zinc ion binding"/>
    <property type="evidence" value="ECO:0007669"/>
    <property type="project" value="InterPro"/>
</dbReference>
<sequence>MIVDDVTATARMRAVAHEAYGPPAVLDLVELPRPVPGDDEVLLRVRAAAANFADLCFLRGEPRILRLAGAGLGKPKNQILGTDVAGLVEAVGRNVTALRVGDEVFGRCDGSFAEYVIAAPADLVVKPADLGFPQAAGVAMAGLTALQALRDQAGVMAGQRVLINGAAGGIGTFAVQIAKAFGAEVTGVCSTPNVELVRSLGADHVIDYTQADFTAGGRVYDVILDNVENHPLAACRRVLAPTGTFIPNSGHGGRWIGSVGRLLKAVVLARFTRQRIRVFMSSCRQADLVVLRELISSGQVVPVVDRVYPLAETAAALAYLGEGHARGKVVITV</sequence>
<dbReference type="AlphaFoldDB" id="A0A841BUA4"/>
<evidence type="ECO:0000259" key="1">
    <source>
        <dbReference type="SMART" id="SM00829"/>
    </source>
</evidence>
<dbReference type="Pfam" id="PF08240">
    <property type="entry name" value="ADH_N"/>
    <property type="match status" value="1"/>
</dbReference>
<dbReference type="Pfam" id="PF13602">
    <property type="entry name" value="ADH_zinc_N_2"/>
    <property type="match status" value="1"/>
</dbReference>
<evidence type="ECO:0000313" key="2">
    <source>
        <dbReference type="EMBL" id="MBB5870350.1"/>
    </source>
</evidence>
<organism evidence="2 3">
    <name type="scientific">Allocatelliglobosispora scoriae</name>
    <dbReference type="NCBI Taxonomy" id="643052"/>
    <lineage>
        <taxon>Bacteria</taxon>
        <taxon>Bacillati</taxon>
        <taxon>Actinomycetota</taxon>
        <taxon>Actinomycetes</taxon>
        <taxon>Micromonosporales</taxon>
        <taxon>Micromonosporaceae</taxon>
        <taxon>Allocatelliglobosispora</taxon>
    </lineage>
</organism>
<dbReference type="InterPro" id="IPR020843">
    <property type="entry name" value="ER"/>
</dbReference>
<feature type="domain" description="Enoyl reductase (ER)" evidence="1">
    <location>
        <begin position="21"/>
        <end position="331"/>
    </location>
</feature>
<dbReference type="InterPro" id="IPR011032">
    <property type="entry name" value="GroES-like_sf"/>
</dbReference>
<dbReference type="SUPFAM" id="SSF50129">
    <property type="entry name" value="GroES-like"/>
    <property type="match status" value="1"/>
</dbReference>
<dbReference type="Gene3D" id="3.40.50.720">
    <property type="entry name" value="NAD(P)-binding Rossmann-like Domain"/>
    <property type="match status" value="1"/>
</dbReference>